<reference evidence="3 4" key="1">
    <citation type="submission" date="2008-07" db="EMBL/GenBank/DDBJ databases">
        <authorList>
            <person name="El-Sayed N."/>
            <person name="Caler E."/>
            <person name="Inman J."/>
            <person name="Amedeo P."/>
            <person name="Hass B."/>
            <person name="Wortman J."/>
        </authorList>
    </citation>
    <scope>NUCLEOTIDE SEQUENCE [LARGE SCALE GENOMIC DNA]</scope>
    <source>
        <strain evidence="4">ATCC 50983 / TXsc</strain>
    </source>
</reference>
<gene>
    <name evidence="3" type="ORF">Pmar_PMAR017037</name>
</gene>
<feature type="coiled-coil region" evidence="1">
    <location>
        <begin position="186"/>
        <end position="220"/>
    </location>
</feature>
<evidence type="ECO:0000313" key="3">
    <source>
        <dbReference type="EMBL" id="EER12897.1"/>
    </source>
</evidence>
<feature type="compositionally biased region" description="Polar residues" evidence="2">
    <location>
        <begin position="35"/>
        <end position="52"/>
    </location>
</feature>
<dbReference type="OMA" id="PEFACPW"/>
<sequence>LYQFVSMPILEGSPQEHQQQTDESSPTLCRLPSRGGQSQVASGQSTGSVTSRHTGRFTIEDAEDLSFSALPGGSVSIRRKETMDELDIDPVPEFACPWQSSSSCCDMPTTSENVLRDASPKKIDESRSANGDFDRAQLTVKVPRRIGRFDVVEATPRAGPARMSSGSARNCPSLAPLNTLQILQTLEELNQQVRTLCDRNTALEEENALLRSRCAKFIEQLHELGASSVDLQSPECRVAITRSDTPTETSYSYKW</sequence>
<feature type="non-terminal residue" evidence="3">
    <location>
        <position position="1"/>
    </location>
</feature>
<feature type="compositionally biased region" description="Polar residues" evidence="2">
    <location>
        <begin position="15"/>
        <end position="27"/>
    </location>
</feature>
<proteinExistence type="predicted"/>
<dbReference type="OrthoDB" id="449534at2759"/>
<keyword evidence="1" id="KW-0175">Coiled coil</keyword>
<evidence type="ECO:0000256" key="2">
    <source>
        <dbReference type="SAM" id="MobiDB-lite"/>
    </source>
</evidence>
<accession>C5KRJ6</accession>
<feature type="region of interest" description="Disordered" evidence="2">
    <location>
        <begin position="1"/>
        <end position="53"/>
    </location>
</feature>
<dbReference type="InParanoid" id="C5KRJ6"/>
<protein>
    <submittedName>
        <fullName evidence="3">Uncharacterized protein</fullName>
    </submittedName>
</protein>
<evidence type="ECO:0000256" key="1">
    <source>
        <dbReference type="SAM" id="Coils"/>
    </source>
</evidence>
<dbReference type="RefSeq" id="XP_002781102.1">
    <property type="nucleotide sequence ID" value="XM_002781056.1"/>
</dbReference>
<organism evidence="4">
    <name type="scientific">Perkinsus marinus (strain ATCC 50983 / TXsc)</name>
    <dbReference type="NCBI Taxonomy" id="423536"/>
    <lineage>
        <taxon>Eukaryota</taxon>
        <taxon>Sar</taxon>
        <taxon>Alveolata</taxon>
        <taxon>Perkinsozoa</taxon>
        <taxon>Perkinsea</taxon>
        <taxon>Perkinsida</taxon>
        <taxon>Perkinsidae</taxon>
        <taxon>Perkinsus</taxon>
    </lineage>
</organism>
<name>C5KRJ6_PERM5</name>
<dbReference type="EMBL" id="GG675833">
    <property type="protein sequence ID" value="EER12897.1"/>
    <property type="molecule type" value="Genomic_DNA"/>
</dbReference>
<dbReference type="AlphaFoldDB" id="C5KRJ6"/>
<keyword evidence="4" id="KW-1185">Reference proteome</keyword>
<dbReference type="GeneID" id="9055853"/>
<dbReference type="Proteomes" id="UP000007800">
    <property type="component" value="Unassembled WGS sequence"/>
</dbReference>
<evidence type="ECO:0000313" key="4">
    <source>
        <dbReference type="Proteomes" id="UP000007800"/>
    </source>
</evidence>